<evidence type="ECO:0000313" key="1">
    <source>
        <dbReference type="EMBL" id="KAF2473137.1"/>
    </source>
</evidence>
<keyword evidence="2" id="KW-1185">Reference proteome</keyword>
<dbReference type="EMBL" id="MU003500">
    <property type="protein sequence ID" value="KAF2473137.1"/>
    <property type="molecule type" value="Genomic_DNA"/>
</dbReference>
<reference evidence="1" key="1">
    <citation type="journal article" date="2020" name="Stud. Mycol.">
        <title>101 Dothideomycetes genomes: a test case for predicting lifestyles and emergence of pathogens.</title>
        <authorList>
            <person name="Haridas S."/>
            <person name="Albert R."/>
            <person name="Binder M."/>
            <person name="Bloem J."/>
            <person name="Labutti K."/>
            <person name="Salamov A."/>
            <person name="Andreopoulos B."/>
            <person name="Baker S."/>
            <person name="Barry K."/>
            <person name="Bills G."/>
            <person name="Bluhm B."/>
            <person name="Cannon C."/>
            <person name="Castanera R."/>
            <person name="Culley D."/>
            <person name="Daum C."/>
            <person name="Ezra D."/>
            <person name="Gonzalez J."/>
            <person name="Henrissat B."/>
            <person name="Kuo A."/>
            <person name="Liang C."/>
            <person name="Lipzen A."/>
            <person name="Lutzoni F."/>
            <person name="Magnuson J."/>
            <person name="Mondo S."/>
            <person name="Nolan M."/>
            <person name="Ohm R."/>
            <person name="Pangilinan J."/>
            <person name="Park H.-J."/>
            <person name="Ramirez L."/>
            <person name="Alfaro M."/>
            <person name="Sun H."/>
            <person name="Tritt A."/>
            <person name="Yoshinaga Y."/>
            <person name="Zwiers L.-H."/>
            <person name="Turgeon B."/>
            <person name="Goodwin S."/>
            <person name="Spatafora J."/>
            <person name="Crous P."/>
            <person name="Grigoriev I."/>
        </authorList>
    </citation>
    <scope>NUCLEOTIDE SEQUENCE</scope>
    <source>
        <strain evidence="1">ATCC 200398</strain>
    </source>
</reference>
<accession>A0ACB6R495</accession>
<name>A0ACB6R495_9PLEO</name>
<evidence type="ECO:0000313" key="2">
    <source>
        <dbReference type="Proteomes" id="UP000799755"/>
    </source>
</evidence>
<dbReference type="Proteomes" id="UP000799755">
    <property type="component" value="Unassembled WGS sequence"/>
</dbReference>
<proteinExistence type="predicted"/>
<sequence>MLFPATLLLSSLLRAGSVTGSPVHPRADPAPVKQTDCNGKSYVYEELAGFGIFPSNARDKFGDTIGGFGSSIALDKKSWKKKDGKEEAYEGVLYGLPDRGWNTQGTQNTKGRIQKFSITLTIVNATVADPASPNFGIKYLDTIILSGPDGTPVTGLDADATGSISFPGFPELPVATYTGDGFGGAGPGGKRIPVDGEGIVLGDDGTFWISDEYGPYVYQFDHSGKMIDAIRPPDVFIPMRNGKESFSAASPPIFDLQRVVSPSNPVTGRQNNQGFEGLTASPDGKSLYVLLQSALRQEGGAATTTRRHTRFLKYDISGKKAKYVAEYVVPLPFISNGRVAAQSEVHFISHEQFLILARDSGAGHGQSSSTSLYRNADIFDISKATDIKSASNDKTDGAIASSTGVLNSGITPATYCTWIEFNNNSQLNKFKAHNGGAQDAFLLNEKWEGLALAPVAGEFEKDGNKDGKEYYLIAFSDNDFITQNGFINGGQKPYSDASGFNLDTQALVFKVRLPKGADPL</sequence>
<organism evidence="1 2">
    <name type="scientific">Lindgomyces ingoldianus</name>
    <dbReference type="NCBI Taxonomy" id="673940"/>
    <lineage>
        <taxon>Eukaryota</taxon>
        <taxon>Fungi</taxon>
        <taxon>Dikarya</taxon>
        <taxon>Ascomycota</taxon>
        <taxon>Pezizomycotina</taxon>
        <taxon>Dothideomycetes</taxon>
        <taxon>Pleosporomycetidae</taxon>
        <taxon>Pleosporales</taxon>
        <taxon>Lindgomycetaceae</taxon>
        <taxon>Lindgomyces</taxon>
    </lineage>
</organism>
<gene>
    <name evidence="1" type="ORF">BDR25DRAFT_218998</name>
</gene>
<protein>
    <submittedName>
        <fullName evidence="1">Uncharacterized protein</fullName>
    </submittedName>
</protein>
<comment type="caution">
    <text evidence="1">The sequence shown here is derived from an EMBL/GenBank/DDBJ whole genome shotgun (WGS) entry which is preliminary data.</text>
</comment>